<dbReference type="CDD" id="cd00067">
    <property type="entry name" value="GAL4"/>
    <property type="match status" value="1"/>
</dbReference>
<reference evidence="5 6" key="1">
    <citation type="journal article" date="2024" name="Commun. Biol.">
        <title>Comparative genomic analysis of thermophilic fungi reveals convergent evolutionary adaptations and gene losses.</title>
        <authorList>
            <person name="Steindorff A.S."/>
            <person name="Aguilar-Pontes M.V."/>
            <person name="Robinson A.J."/>
            <person name="Andreopoulos B."/>
            <person name="LaButti K."/>
            <person name="Kuo A."/>
            <person name="Mondo S."/>
            <person name="Riley R."/>
            <person name="Otillar R."/>
            <person name="Haridas S."/>
            <person name="Lipzen A."/>
            <person name="Grimwood J."/>
            <person name="Schmutz J."/>
            <person name="Clum A."/>
            <person name="Reid I.D."/>
            <person name="Moisan M.C."/>
            <person name="Butler G."/>
            <person name="Nguyen T.T.M."/>
            <person name="Dewar K."/>
            <person name="Conant G."/>
            <person name="Drula E."/>
            <person name="Henrissat B."/>
            <person name="Hansel C."/>
            <person name="Singer S."/>
            <person name="Hutchinson M.I."/>
            <person name="de Vries R.P."/>
            <person name="Natvig D.O."/>
            <person name="Powell A.J."/>
            <person name="Tsang A."/>
            <person name="Grigoriev I.V."/>
        </authorList>
    </citation>
    <scope>NUCLEOTIDE SEQUENCE [LARGE SCALE GENOMIC DNA]</scope>
    <source>
        <strain evidence="5 6">CBS 494.80</strain>
    </source>
</reference>
<evidence type="ECO:0000313" key="5">
    <source>
        <dbReference type="EMBL" id="KAL2063343.1"/>
    </source>
</evidence>
<dbReference type="CDD" id="cd12148">
    <property type="entry name" value="fungal_TF_MHR"/>
    <property type="match status" value="1"/>
</dbReference>
<dbReference type="Proteomes" id="UP001595075">
    <property type="component" value="Unassembled WGS sequence"/>
</dbReference>
<dbReference type="PANTHER" id="PTHR31001">
    <property type="entry name" value="UNCHARACTERIZED TRANSCRIPTIONAL REGULATORY PROTEIN"/>
    <property type="match status" value="1"/>
</dbReference>
<dbReference type="SUPFAM" id="SSF57701">
    <property type="entry name" value="Zn2/Cys6 DNA-binding domain"/>
    <property type="match status" value="1"/>
</dbReference>
<evidence type="ECO:0000259" key="4">
    <source>
        <dbReference type="PROSITE" id="PS50048"/>
    </source>
</evidence>
<organism evidence="5 6">
    <name type="scientific">Oculimacula yallundae</name>
    <dbReference type="NCBI Taxonomy" id="86028"/>
    <lineage>
        <taxon>Eukaryota</taxon>
        <taxon>Fungi</taxon>
        <taxon>Dikarya</taxon>
        <taxon>Ascomycota</taxon>
        <taxon>Pezizomycotina</taxon>
        <taxon>Leotiomycetes</taxon>
        <taxon>Helotiales</taxon>
        <taxon>Ploettnerulaceae</taxon>
        <taxon>Oculimacula</taxon>
    </lineage>
</organism>
<dbReference type="Gene3D" id="4.10.240.10">
    <property type="entry name" value="Zn(2)-C6 fungal-type DNA-binding domain"/>
    <property type="match status" value="1"/>
</dbReference>
<proteinExistence type="predicted"/>
<evidence type="ECO:0000256" key="1">
    <source>
        <dbReference type="ARBA" id="ARBA00004123"/>
    </source>
</evidence>
<dbReference type="InterPro" id="IPR036864">
    <property type="entry name" value="Zn2-C6_fun-type_DNA-bd_sf"/>
</dbReference>
<feature type="compositionally biased region" description="Polar residues" evidence="3">
    <location>
        <begin position="652"/>
        <end position="677"/>
    </location>
</feature>
<dbReference type="PROSITE" id="PS50048">
    <property type="entry name" value="ZN2_CY6_FUNGAL_2"/>
    <property type="match status" value="1"/>
</dbReference>
<name>A0ABR4C0B1_9HELO</name>
<sequence>MHRNRQPKKRLNNGTAAAEKRPVSCLFCRSRKLRCTRDFPCSNCVERSIPCQLRVAPSATVLVPPSPNTSGISQTEILQRLERLEEIIRYQNLDSYQGSSRQKLLTPSSNHVIQCASNPVKLQPLAADIAGLEKVYIEGSFTKNSLAPDSIIFMVCTIRQVPNMPRYFQATVGQGASNDPTRCVWIPPYNEAKLAIENYINSLTYLHHVIHIPSLWVMLDELYSDLNQHVQSRTGHVALLLSILASTTYSWTAIDCNTSLFPTATEATRQTPLWIKATEDVLDHIHRTTHPSLESAQSAIITLFLVCNLEDLAQRFRSLLSSAIMMARELNLHRTDDPNLLVLEDTTEIETDAVKTEVGRRVWWYLVATDWMLSRYPGPMRGVYLCNPSHMAVQKPRNSHDEDLLTSLQGPERSLSEPTVMSYFLQRIRLAELCRNFTDKTSFLRPDDEASNYNNALSSDAELQALINDFPTFFRLDRVGRQDFADPNTSGTPSIVIQRYMLNALVQIQRCKLHLPWLMRGFAEASYAISHSACLEAARLIMQNELQLEQTGLPFISIRLRFSPMLYGVTMAGLVLSVESALTTGTIPAGHLPIEPAGVSDAFRILREAKQESEIAAKLLESMEKVFRKHKMPTPETPSPDCRAEVRRAEPNTPQSTGSILPNENDIQSTVPSSGSEPSWEVFDPNLDFGALDWNSILSGLNSSFT</sequence>
<dbReference type="PROSITE" id="PS00463">
    <property type="entry name" value="ZN2_CY6_FUNGAL_1"/>
    <property type="match status" value="1"/>
</dbReference>
<dbReference type="SMART" id="SM00066">
    <property type="entry name" value="GAL4"/>
    <property type="match status" value="1"/>
</dbReference>
<comment type="caution">
    <text evidence="5">The sequence shown here is derived from an EMBL/GenBank/DDBJ whole genome shotgun (WGS) entry which is preliminary data.</text>
</comment>
<comment type="subcellular location">
    <subcellularLocation>
        <location evidence="1">Nucleus</location>
    </subcellularLocation>
</comment>
<dbReference type="EMBL" id="JAZHXI010000015">
    <property type="protein sequence ID" value="KAL2063343.1"/>
    <property type="molecule type" value="Genomic_DNA"/>
</dbReference>
<dbReference type="Pfam" id="PF00172">
    <property type="entry name" value="Zn_clus"/>
    <property type="match status" value="1"/>
</dbReference>
<accession>A0ABR4C0B1</accession>
<protein>
    <recommendedName>
        <fullName evidence="4">Zn(2)-C6 fungal-type domain-containing protein</fullName>
    </recommendedName>
</protein>
<evidence type="ECO:0000313" key="6">
    <source>
        <dbReference type="Proteomes" id="UP001595075"/>
    </source>
</evidence>
<dbReference type="InterPro" id="IPR050613">
    <property type="entry name" value="Sec_Metabolite_Reg"/>
</dbReference>
<dbReference type="InterPro" id="IPR001138">
    <property type="entry name" value="Zn2Cys6_DnaBD"/>
</dbReference>
<feature type="domain" description="Zn(2)-C6 fungal-type" evidence="4">
    <location>
        <begin position="24"/>
        <end position="53"/>
    </location>
</feature>
<evidence type="ECO:0000256" key="2">
    <source>
        <dbReference type="ARBA" id="ARBA00023242"/>
    </source>
</evidence>
<gene>
    <name evidence="5" type="ORF">VTL71DRAFT_5148</name>
</gene>
<feature type="region of interest" description="Disordered" evidence="3">
    <location>
        <begin position="630"/>
        <end position="679"/>
    </location>
</feature>
<keyword evidence="2" id="KW-0539">Nucleus</keyword>
<keyword evidence="6" id="KW-1185">Reference proteome</keyword>
<evidence type="ECO:0000256" key="3">
    <source>
        <dbReference type="SAM" id="MobiDB-lite"/>
    </source>
</evidence>
<dbReference type="PANTHER" id="PTHR31001:SF90">
    <property type="entry name" value="CENTROMERE DNA-BINDING PROTEIN COMPLEX CBF3 SUBUNIT B"/>
    <property type="match status" value="1"/>
</dbReference>